<dbReference type="EMBL" id="FUXC01000004">
    <property type="protein sequence ID" value="SJZ66892.1"/>
    <property type="molecule type" value="Genomic_DNA"/>
</dbReference>
<dbReference type="OrthoDB" id="9795513at2"/>
<dbReference type="Gene3D" id="2.60.120.10">
    <property type="entry name" value="Jelly Rolls"/>
    <property type="match status" value="1"/>
</dbReference>
<evidence type="ECO:0000313" key="2">
    <source>
        <dbReference type="EMBL" id="SJZ66892.1"/>
    </source>
</evidence>
<keyword evidence="3" id="KW-1185">Reference proteome</keyword>
<evidence type="ECO:0000259" key="1">
    <source>
        <dbReference type="Pfam" id="PF05523"/>
    </source>
</evidence>
<dbReference type="SUPFAM" id="SSF51182">
    <property type="entry name" value="RmlC-like cupins"/>
    <property type="match status" value="1"/>
</dbReference>
<dbReference type="InterPro" id="IPR008894">
    <property type="entry name" value="QdtA_cupin_dom"/>
</dbReference>
<proteinExistence type="predicted"/>
<protein>
    <submittedName>
        <fullName evidence="2">WxcM-like, C-terminal</fullName>
    </submittedName>
</protein>
<evidence type="ECO:0000313" key="3">
    <source>
        <dbReference type="Proteomes" id="UP000190395"/>
    </source>
</evidence>
<dbReference type="STRING" id="225004.SAMN02745152_00873"/>
<gene>
    <name evidence="2" type="ORF">SAMN02745152_00873</name>
</gene>
<organism evidence="2 3">
    <name type="scientific">Treponema berlinense</name>
    <dbReference type="NCBI Taxonomy" id="225004"/>
    <lineage>
        <taxon>Bacteria</taxon>
        <taxon>Pseudomonadati</taxon>
        <taxon>Spirochaetota</taxon>
        <taxon>Spirochaetia</taxon>
        <taxon>Spirochaetales</taxon>
        <taxon>Treponemataceae</taxon>
        <taxon>Treponema</taxon>
    </lineage>
</organism>
<accession>A0A1T4MIV5</accession>
<sequence>MNYRMIDFPVHGDNRGKLVALEGGVDLPFEIKRMYYMFDTLPNESRGFHAHTKLEQVIIAMDGACRFVLDDGEKRETVLLNRPDVGLYIGPGMWREMHDFSYGCKLVVLASEHYDEKEYIRNYDEFLKAIGKDGRSE</sequence>
<dbReference type="InterPro" id="IPR014710">
    <property type="entry name" value="RmlC-like_jellyroll"/>
</dbReference>
<dbReference type="RefSeq" id="WP_078930629.1">
    <property type="nucleotide sequence ID" value="NZ_FUXC01000004.1"/>
</dbReference>
<dbReference type="Proteomes" id="UP000190395">
    <property type="component" value="Unassembled WGS sequence"/>
</dbReference>
<dbReference type="Pfam" id="PF05523">
    <property type="entry name" value="FdtA"/>
    <property type="match status" value="1"/>
</dbReference>
<reference evidence="2 3" key="1">
    <citation type="submission" date="2017-02" db="EMBL/GenBank/DDBJ databases">
        <authorList>
            <person name="Peterson S.W."/>
        </authorList>
    </citation>
    <scope>NUCLEOTIDE SEQUENCE [LARGE SCALE GENOMIC DNA]</scope>
    <source>
        <strain evidence="2 3">ATCC BAA-909</strain>
    </source>
</reference>
<dbReference type="CDD" id="cd20292">
    <property type="entry name" value="cupin_QdtA-like"/>
    <property type="match status" value="1"/>
</dbReference>
<feature type="domain" description="Sugar 3,4-ketoisomerase QdtA cupin" evidence="1">
    <location>
        <begin position="1"/>
        <end position="129"/>
    </location>
</feature>
<dbReference type="AlphaFoldDB" id="A0A1T4MIV5"/>
<dbReference type="InterPro" id="IPR011051">
    <property type="entry name" value="RmlC_Cupin_sf"/>
</dbReference>
<dbReference type="GeneID" id="303367131"/>
<name>A0A1T4MIV5_9SPIR</name>